<dbReference type="AlphaFoldDB" id="A0A7X4Y910"/>
<proteinExistence type="predicted"/>
<feature type="compositionally biased region" description="Gly residues" evidence="1">
    <location>
        <begin position="112"/>
        <end position="134"/>
    </location>
</feature>
<sequence>MRHWNRGSQWLGAVALVVGTMTVGCGGGSQSSTTDATSDVSQAVEATSDSSDAVEVSSLLHGLDKLRPQAIEGFHCDESPDITTVEVCGKTLPATVHLEWTDCAPPTRPEGPGRGGGQPPGGGGGGGQPPGGGDQPPPPQGGEGSQVRGQSFAGGNGGGKPGGKGPGGPTSGTVDIVNAYEASEDCTGAVTQSQTVTFEVSGTNSDGEVSTVKGTTASTAELVDGAPPQRKSTQADVTRTRTDAAGTVVQSVRLEGSLSVAFSTDTPPVRTIDGAYTETALDGSQGTVTLAGIVRPSREVCPWPTSGTLTRTTADGASHVLTFGPECGDGTLDGAELSLPDRCERGGGRH</sequence>
<reference evidence="2 3" key="1">
    <citation type="submission" date="2020-01" db="EMBL/GenBank/DDBJ databases">
        <title>The draft genome sequence of Corallococcus exiguus DSM 14696.</title>
        <authorList>
            <person name="Zhang X."/>
            <person name="Zhu H."/>
        </authorList>
    </citation>
    <scope>NUCLEOTIDE SEQUENCE [LARGE SCALE GENOMIC DNA]</scope>
    <source>
        <strain evidence="2 3">DSM 14696</strain>
    </source>
</reference>
<evidence type="ECO:0000313" key="3">
    <source>
        <dbReference type="Proteomes" id="UP000537825"/>
    </source>
</evidence>
<dbReference type="Proteomes" id="UP000537825">
    <property type="component" value="Unassembled WGS sequence"/>
</dbReference>
<evidence type="ECO:0000256" key="1">
    <source>
        <dbReference type="SAM" id="MobiDB-lite"/>
    </source>
</evidence>
<evidence type="ECO:0000313" key="2">
    <source>
        <dbReference type="EMBL" id="NBC41169.1"/>
    </source>
</evidence>
<dbReference type="PROSITE" id="PS51257">
    <property type="entry name" value="PROKAR_LIPOPROTEIN"/>
    <property type="match status" value="1"/>
</dbReference>
<name>A0A7X4Y910_9BACT</name>
<feature type="compositionally biased region" description="Polar residues" evidence="1">
    <location>
        <begin position="30"/>
        <end position="51"/>
    </location>
</feature>
<organism evidence="2 3">
    <name type="scientific">Corallococcus exiguus</name>
    <dbReference type="NCBI Taxonomy" id="83462"/>
    <lineage>
        <taxon>Bacteria</taxon>
        <taxon>Pseudomonadati</taxon>
        <taxon>Myxococcota</taxon>
        <taxon>Myxococcia</taxon>
        <taxon>Myxococcales</taxon>
        <taxon>Cystobacterineae</taxon>
        <taxon>Myxococcaceae</taxon>
        <taxon>Corallococcus</taxon>
    </lineage>
</organism>
<feature type="region of interest" description="Disordered" evidence="1">
    <location>
        <begin position="99"/>
        <end position="174"/>
    </location>
</feature>
<keyword evidence="3" id="KW-1185">Reference proteome</keyword>
<dbReference type="RefSeq" id="WP_161662826.1">
    <property type="nucleotide sequence ID" value="NZ_CBCSLE010000055.1"/>
</dbReference>
<feature type="compositionally biased region" description="Gly residues" evidence="1">
    <location>
        <begin position="152"/>
        <end position="170"/>
    </location>
</feature>
<feature type="region of interest" description="Disordered" evidence="1">
    <location>
        <begin position="26"/>
        <end position="53"/>
    </location>
</feature>
<accession>A0A7X4Y910</accession>
<protein>
    <submittedName>
        <fullName evidence="2">Uncharacterized protein</fullName>
    </submittedName>
</protein>
<comment type="caution">
    <text evidence="2">The sequence shown here is derived from an EMBL/GenBank/DDBJ whole genome shotgun (WGS) entry which is preliminary data.</text>
</comment>
<dbReference type="EMBL" id="JAAAPK010000003">
    <property type="protein sequence ID" value="NBC41169.1"/>
    <property type="molecule type" value="Genomic_DNA"/>
</dbReference>
<gene>
    <name evidence="2" type="ORF">GTZ93_15155</name>
</gene>